<keyword evidence="4 7" id="KW-0812">Transmembrane</keyword>
<accession>A0A839JYH1</accession>
<evidence type="ECO:0000256" key="7">
    <source>
        <dbReference type="SAM" id="Phobius"/>
    </source>
</evidence>
<keyword evidence="3" id="KW-0813">Transport</keyword>
<organism evidence="8 9">
    <name type="scientific">Variimorphobacter saccharofermentans</name>
    <dbReference type="NCBI Taxonomy" id="2755051"/>
    <lineage>
        <taxon>Bacteria</taxon>
        <taxon>Bacillati</taxon>
        <taxon>Bacillota</taxon>
        <taxon>Clostridia</taxon>
        <taxon>Lachnospirales</taxon>
        <taxon>Lachnospiraceae</taxon>
        <taxon>Variimorphobacter</taxon>
    </lineage>
</organism>
<feature type="transmembrane region" description="Helical" evidence="7">
    <location>
        <begin position="210"/>
        <end position="229"/>
    </location>
</feature>
<dbReference type="InterPro" id="IPR036259">
    <property type="entry name" value="MFS_trans_sf"/>
</dbReference>
<sequence>MTFTFRHTKYASYLGLFTQAIVNNLAPLLFVTFQRQFEISLDRISLLIVMNFGVQILTDFLSAKYVDKIGYRTAMMIANICCFIGLMGLGIFPMVFPDPWLGLATSVVINAVGGGIIEVVVSPVVEALPGDEKESAMSMLHSFYCWGQVSVVLLSTLYFNTIGINHWKYIAMIWSLIPLANAFLFMKVPLRPLVEEHERVPLRKLFTVKVFWLLFILMICSGASELAMSQWASLFAEEGLRVSKTFGDLLGPCFFAVLMGIARTIYGFYGSKMDLKKTIAGSSILCMICYLVAVFSPSPVLSLLGCAVCGFSVGIMWPGVFSLSSKTYPQGGTAMFAILALGGDAGCTIGPGIVGLVANITNNLHYGLLTATIFPTLLVICMLRFLIRSRSHNSSV</sequence>
<proteinExistence type="inferred from homology"/>
<evidence type="ECO:0000256" key="6">
    <source>
        <dbReference type="ARBA" id="ARBA00023136"/>
    </source>
</evidence>
<feature type="transmembrane region" description="Helical" evidence="7">
    <location>
        <begin position="335"/>
        <end position="358"/>
    </location>
</feature>
<reference evidence="8 9" key="1">
    <citation type="submission" date="2020-07" db="EMBL/GenBank/DDBJ databases">
        <title>Characterization and genome sequencing of isolate MD1, a novel member within the family Lachnospiraceae.</title>
        <authorList>
            <person name="Rettenmaier R."/>
            <person name="Di Bello L."/>
            <person name="Zinser C."/>
            <person name="Scheitz K."/>
            <person name="Liebl W."/>
            <person name="Zverlov V."/>
        </authorList>
    </citation>
    <scope>NUCLEOTIDE SEQUENCE [LARGE SCALE GENOMIC DNA]</scope>
    <source>
        <strain evidence="8 9">MD1</strain>
    </source>
</reference>
<feature type="transmembrane region" description="Helical" evidence="7">
    <location>
        <begin position="301"/>
        <end position="323"/>
    </location>
</feature>
<comment type="similarity">
    <text evidence="2">Belongs to the major facilitator superfamily.</text>
</comment>
<dbReference type="GO" id="GO:0022857">
    <property type="term" value="F:transmembrane transporter activity"/>
    <property type="evidence" value="ECO:0007669"/>
    <property type="project" value="InterPro"/>
</dbReference>
<evidence type="ECO:0000256" key="1">
    <source>
        <dbReference type="ARBA" id="ARBA00004651"/>
    </source>
</evidence>
<evidence type="ECO:0000256" key="3">
    <source>
        <dbReference type="ARBA" id="ARBA00022448"/>
    </source>
</evidence>
<dbReference type="PANTHER" id="PTHR23514">
    <property type="entry name" value="BYPASS OF STOP CODON PROTEIN 6"/>
    <property type="match status" value="1"/>
</dbReference>
<evidence type="ECO:0000256" key="2">
    <source>
        <dbReference type="ARBA" id="ARBA00008335"/>
    </source>
</evidence>
<feature type="transmembrane region" description="Helical" evidence="7">
    <location>
        <begin position="278"/>
        <end position="295"/>
    </location>
</feature>
<dbReference type="Gene3D" id="1.20.1250.20">
    <property type="entry name" value="MFS general substrate transporter like domains"/>
    <property type="match status" value="1"/>
</dbReference>
<evidence type="ECO:0000313" key="9">
    <source>
        <dbReference type="Proteomes" id="UP000574276"/>
    </source>
</evidence>
<keyword evidence="9" id="KW-1185">Reference proteome</keyword>
<evidence type="ECO:0000256" key="5">
    <source>
        <dbReference type="ARBA" id="ARBA00022989"/>
    </source>
</evidence>
<keyword evidence="6 7" id="KW-0472">Membrane</keyword>
<feature type="transmembrane region" description="Helical" evidence="7">
    <location>
        <begin position="74"/>
        <end position="94"/>
    </location>
</feature>
<dbReference type="PANTHER" id="PTHR23514:SF3">
    <property type="entry name" value="BYPASS OF STOP CODON PROTEIN 6"/>
    <property type="match status" value="1"/>
</dbReference>
<dbReference type="Pfam" id="PF07690">
    <property type="entry name" value="MFS_1"/>
    <property type="match status" value="1"/>
</dbReference>
<dbReference type="InterPro" id="IPR011701">
    <property type="entry name" value="MFS"/>
</dbReference>
<dbReference type="GO" id="GO:0005886">
    <property type="term" value="C:plasma membrane"/>
    <property type="evidence" value="ECO:0007669"/>
    <property type="project" value="UniProtKB-SubCell"/>
</dbReference>
<comment type="subcellular location">
    <subcellularLocation>
        <location evidence="1">Cell membrane</location>
        <topology evidence="1">Multi-pass membrane protein</topology>
    </subcellularLocation>
</comment>
<dbReference type="RefSeq" id="WP_228352168.1">
    <property type="nucleotide sequence ID" value="NZ_JACEGA010000001.1"/>
</dbReference>
<dbReference type="Proteomes" id="UP000574276">
    <property type="component" value="Unassembled WGS sequence"/>
</dbReference>
<dbReference type="SUPFAM" id="SSF103473">
    <property type="entry name" value="MFS general substrate transporter"/>
    <property type="match status" value="1"/>
</dbReference>
<feature type="transmembrane region" description="Helical" evidence="7">
    <location>
        <begin position="364"/>
        <end position="387"/>
    </location>
</feature>
<evidence type="ECO:0000256" key="4">
    <source>
        <dbReference type="ARBA" id="ARBA00022692"/>
    </source>
</evidence>
<feature type="transmembrane region" description="Helical" evidence="7">
    <location>
        <begin position="12"/>
        <end position="32"/>
    </location>
</feature>
<feature type="transmembrane region" description="Helical" evidence="7">
    <location>
        <begin position="249"/>
        <end position="266"/>
    </location>
</feature>
<dbReference type="EMBL" id="JACEGA010000001">
    <property type="protein sequence ID" value="MBB2182446.1"/>
    <property type="molecule type" value="Genomic_DNA"/>
</dbReference>
<keyword evidence="5 7" id="KW-1133">Transmembrane helix</keyword>
<dbReference type="InterPro" id="IPR051788">
    <property type="entry name" value="MFS_Transporter"/>
</dbReference>
<evidence type="ECO:0000313" key="8">
    <source>
        <dbReference type="EMBL" id="MBB2182446.1"/>
    </source>
</evidence>
<gene>
    <name evidence="8" type="ORF">H0486_06100</name>
</gene>
<feature type="transmembrane region" description="Helical" evidence="7">
    <location>
        <begin position="143"/>
        <end position="163"/>
    </location>
</feature>
<feature type="transmembrane region" description="Helical" evidence="7">
    <location>
        <begin position="44"/>
        <end position="62"/>
    </location>
</feature>
<dbReference type="AlphaFoldDB" id="A0A839JYH1"/>
<protein>
    <submittedName>
        <fullName evidence="8">MFS transporter</fullName>
    </submittedName>
</protein>
<feature type="transmembrane region" description="Helical" evidence="7">
    <location>
        <begin position="169"/>
        <end position="190"/>
    </location>
</feature>
<comment type="caution">
    <text evidence="8">The sequence shown here is derived from an EMBL/GenBank/DDBJ whole genome shotgun (WGS) entry which is preliminary data.</text>
</comment>
<feature type="transmembrane region" description="Helical" evidence="7">
    <location>
        <begin position="100"/>
        <end position="122"/>
    </location>
</feature>
<name>A0A839JYH1_9FIRM</name>